<proteinExistence type="predicted"/>
<gene>
    <name evidence="1" type="ORF">O6H91_06G146400</name>
</gene>
<dbReference type="Proteomes" id="UP001162992">
    <property type="component" value="Chromosome 6"/>
</dbReference>
<sequence length="129" mass="14742">MPQKQHMTRMNPNNTHRRLGRFKLKESSQHQEAKRLDHMEISGINYQTPKVHAETRARDTLKKMFNDNCAMTKHLNSSLSNLHKTISSTILSDTARIMGSTDAPPFLAASYADTKVQPFYPACISNRKK</sequence>
<reference evidence="2" key="1">
    <citation type="journal article" date="2024" name="Proc. Natl. Acad. Sci. U.S.A.">
        <title>Extraordinary preservation of gene collinearity over three hundred million years revealed in homosporous lycophytes.</title>
        <authorList>
            <person name="Li C."/>
            <person name="Wickell D."/>
            <person name="Kuo L.Y."/>
            <person name="Chen X."/>
            <person name="Nie B."/>
            <person name="Liao X."/>
            <person name="Peng D."/>
            <person name="Ji J."/>
            <person name="Jenkins J."/>
            <person name="Williams M."/>
            <person name="Shu S."/>
            <person name="Plott C."/>
            <person name="Barry K."/>
            <person name="Rajasekar S."/>
            <person name="Grimwood J."/>
            <person name="Han X."/>
            <person name="Sun S."/>
            <person name="Hou Z."/>
            <person name="He W."/>
            <person name="Dai G."/>
            <person name="Sun C."/>
            <person name="Schmutz J."/>
            <person name="Leebens-Mack J.H."/>
            <person name="Li F.W."/>
            <person name="Wang L."/>
        </authorList>
    </citation>
    <scope>NUCLEOTIDE SEQUENCE [LARGE SCALE GENOMIC DNA]</scope>
    <source>
        <strain evidence="2">cv. PW_Plant_1</strain>
    </source>
</reference>
<keyword evidence="2" id="KW-1185">Reference proteome</keyword>
<evidence type="ECO:0000313" key="1">
    <source>
        <dbReference type="EMBL" id="KAJ7554576.1"/>
    </source>
</evidence>
<organism evidence="1 2">
    <name type="scientific">Diphasiastrum complanatum</name>
    <name type="common">Issler's clubmoss</name>
    <name type="synonym">Lycopodium complanatum</name>
    <dbReference type="NCBI Taxonomy" id="34168"/>
    <lineage>
        <taxon>Eukaryota</taxon>
        <taxon>Viridiplantae</taxon>
        <taxon>Streptophyta</taxon>
        <taxon>Embryophyta</taxon>
        <taxon>Tracheophyta</taxon>
        <taxon>Lycopodiopsida</taxon>
        <taxon>Lycopodiales</taxon>
        <taxon>Lycopodiaceae</taxon>
        <taxon>Lycopodioideae</taxon>
        <taxon>Diphasiastrum</taxon>
    </lineage>
</organism>
<comment type="caution">
    <text evidence="1">The sequence shown here is derived from an EMBL/GenBank/DDBJ whole genome shotgun (WGS) entry which is preliminary data.</text>
</comment>
<evidence type="ECO:0000313" key="2">
    <source>
        <dbReference type="Proteomes" id="UP001162992"/>
    </source>
</evidence>
<accession>A0ACC2DJU0</accession>
<dbReference type="EMBL" id="CM055097">
    <property type="protein sequence ID" value="KAJ7554576.1"/>
    <property type="molecule type" value="Genomic_DNA"/>
</dbReference>
<protein>
    <submittedName>
        <fullName evidence="1">Uncharacterized protein</fullName>
    </submittedName>
</protein>
<name>A0ACC2DJU0_DIPCM</name>